<dbReference type="Pfam" id="PF03544">
    <property type="entry name" value="TonB_C"/>
    <property type="match status" value="1"/>
</dbReference>
<dbReference type="Pfam" id="PF07715">
    <property type="entry name" value="Plug"/>
    <property type="match status" value="1"/>
</dbReference>
<dbReference type="RefSeq" id="WP_215240596.1">
    <property type="nucleotide sequence ID" value="NZ_CAJRAF010000002.1"/>
</dbReference>
<accession>A0A916JIU5</accession>
<dbReference type="GO" id="GO:0031992">
    <property type="term" value="F:energy transducer activity"/>
    <property type="evidence" value="ECO:0007669"/>
    <property type="project" value="TreeGrafter"/>
</dbReference>
<keyword evidence="8 12" id="KW-1133">Transmembrane helix</keyword>
<dbReference type="NCBIfam" id="TIGR01352">
    <property type="entry name" value="tonB_Cterm"/>
    <property type="match status" value="1"/>
</dbReference>
<dbReference type="PROSITE" id="PS52015">
    <property type="entry name" value="TONB_CTD"/>
    <property type="match status" value="1"/>
</dbReference>
<dbReference type="SUPFAM" id="SSF56935">
    <property type="entry name" value="Porins"/>
    <property type="match status" value="1"/>
</dbReference>
<keyword evidence="7" id="KW-0653">Protein transport</keyword>
<evidence type="ECO:0000256" key="1">
    <source>
        <dbReference type="ARBA" id="ARBA00004383"/>
    </source>
</evidence>
<keyword evidence="9 10" id="KW-0472">Membrane</keyword>
<evidence type="ECO:0000256" key="3">
    <source>
        <dbReference type="ARBA" id="ARBA00022448"/>
    </source>
</evidence>
<feature type="transmembrane region" description="Helical" evidence="12">
    <location>
        <begin position="268"/>
        <end position="289"/>
    </location>
</feature>
<keyword evidence="4" id="KW-1003">Cell membrane</keyword>
<comment type="similarity">
    <text evidence="2">Belongs to the TonB family.</text>
</comment>
<evidence type="ECO:0000256" key="2">
    <source>
        <dbReference type="ARBA" id="ARBA00006555"/>
    </source>
</evidence>
<evidence type="ECO:0000313" key="15">
    <source>
        <dbReference type="Proteomes" id="UP000680038"/>
    </source>
</evidence>
<dbReference type="InterPro" id="IPR039426">
    <property type="entry name" value="TonB-dep_rcpt-like"/>
</dbReference>
<comment type="caution">
    <text evidence="14">The sequence shown here is derived from an EMBL/GenBank/DDBJ whole genome shotgun (WGS) entry which is preliminary data.</text>
</comment>
<evidence type="ECO:0000256" key="7">
    <source>
        <dbReference type="ARBA" id="ARBA00022927"/>
    </source>
</evidence>
<evidence type="ECO:0000256" key="10">
    <source>
        <dbReference type="PROSITE-ProRule" id="PRU01360"/>
    </source>
</evidence>
<dbReference type="PANTHER" id="PTHR33446:SF2">
    <property type="entry name" value="PROTEIN TONB"/>
    <property type="match status" value="1"/>
</dbReference>
<evidence type="ECO:0000259" key="13">
    <source>
        <dbReference type="PROSITE" id="PS52015"/>
    </source>
</evidence>
<feature type="region of interest" description="Disordered" evidence="11">
    <location>
        <begin position="657"/>
        <end position="682"/>
    </location>
</feature>
<feature type="domain" description="TonB C-terminal" evidence="13">
    <location>
        <begin position="447"/>
        <end position="543"/>
    </location>
</feature>
<feature type="transmembrane region" description="Helical" evidence="12">
    <location>
        <begin position="6"/>
        <end position="25"/>
    </location>
</feature>
<evidence type="ECO:0000256" key="8">
    <source>
        <dbReference type="ARBA" id="ARBA00022989"/>
    </source>
</evidence>
<keyword evidence="15" id="KW-1185">Reference proteome</keyword>
<dbReference type="InterPro" id="IPR037066">
    <property type="entry name" value="Plug_dom_sf"/>
</dbReference>
<proteinExistence type="inferred from homology"/>
<evidence type="ECO:0000313" key="14">
    <source>
        <dbReference type="EMBL" id="CAG5008116.1"/>
    </source>
</evidence>
<dbReference type="GO" id="GO:0098797">
    <property type="term" value="C:plasma membrane protein complex"/>
    <property type="evidence" value="ECO:0007669"/>
    <property type="project" value="TreeGrafter"/>
</dbReference>
<dbReference type="CDD" id="cd07341">
    <property type="entry name" value="M56_BlaR1_MecR1_like"/>
    <property type="match status" value="1"/>
</dbReference>
<dbReference type="AlphaFoldDB" id="A0A916JIU5"/>
<feature type="transmembrane region" description="Helical" evidence="12">
    <location>
        <begin position="96"/>
        <end position="115"/>
    </location>
</feature>
<dbReference type="SUPFAM" id="SSF49464">
    <property type="entry name" value="Carboxypeptidase regulatory domain-like"/>
    <property type="match status" value="1"/>
</dbReference>
<dbReference type="InterPro" id="IPR012910">
    <property type="entry name" value="Plug_dom"/>
</dbReference>
<dbReference type="InterPro" id="IPR008969">
    <property type="entry name" value="CarboxyPept-like_regulatory"/>
</dbReference>
<dbReference type="Gene3D" id="3.30.1150.10">
    <property type="match status" value="1"/>
</dbReference>
<dbReference type="Gene3D" id="2.170.130.10">
    <property type="entry name" value="TonB-dependent receptor, plug domain"/>
    <property type="match status" value="1"/>
</dbReference>
<keyword evidence="10" id="KW-1134">Transmembrane beta strand</keyword>
<dbReference type="Pfam" id="PF13715">
    <property type="entry name" value="CarbopepD_reg_2"/>
    <property type="match status" value="1"/>
</dbReference>
<keyword evidence="10" id="KW-0998">Cell outer membrane</keyword>
<dbReference type="Pfam" id="PF05569">
    <property type="entry name" value="Peptidase_M56"/>
    <property type="match status" value="1"/>
</dbReference>
<dbReference type="GO" id="GO:0055085">
    <property type="term" value="P:transmembrane transport"/>
    <property type="evidence" value="ECO:0007669"/>
    <property type="project" value="InterPro"/>
</dbReference>
<dbReference type="InterPro" id="IPR006260">
    <property type="entry name" value="TonB/TolA_C"/>
</dbReference>
<evidence type="ECO:0000256" key="12">
    <source>
        <dbReference type="SAM" id="Phobius"/>
    </source>
</evidence>
<dbReference type="EMBL" id="CAJRAF010000002">
    <property type="protein sequence ID" value="CAG5008116.1"/>
    <property type="molecule type" value="Genomic_DNA"/>
</dbReference>
<keyword evidence="6 10" id="KW-0812">Transmembrane</keyword>
<protein>
    <recommendedName>
        <fullName evidence="13">TonB C-terminal domain-containing protein</fullName>
    </recommendedName>
</protein>
<dbReference type="InterPro" id="IPR037682">
    <property type="entry name" value="TonB_C"/>
</dbReference>
<organism evidence="14 15">
    <name type="scientific">Dyadobacter helix</name>
    <dbReference type="NCBI Taxonomy" id="2822344"/>
    <lineage>
        <taxon>Bacteria</taxon>
        <taxon>Pseudomonadati</taxon>
        <taxon>Bacteroidota</taxon>
        <taxon>Cytophagia</taxon>
        <taxon>Cytophagales</taxon>
        <taxon>Spirosomataceae</taxon>
        <taxon>Dyadobacter</taxon>
    </lineage>
</organism>
<dbReference type="PROSITE" id="PS52016">
    <property type="entry name" value="TONB_DEPENDENT_REC_3"/>
    <property type="match status" value="1"/>
</dbReference>
<sequence>MESLIYIAKVNLFWILFYGSYWLLFRKHTFFVWNRFYLTGTLLLSSILPLVEFPETELPPSARVVPGIVYEISAAPVVLTSGPAATPETDWSQLVWILYFTGSCLMLLRLIYGFYQVRRLIRQGECLKFDDYSIILLPEGESAMNKTGSFSFFRWMVISDYDYKNHLDTILRHEYIHIRQWHSIDIILIEFLKAGFWFNPALWLYKRSMQEVHEFLADEQIANREHYAKFLVSYAFNAPVQSVTNHFFNSSLLKNRIKMIYKNRTSRWLLSKYLMLIPMTALVIITTAARKKSIALFPDKNVSSSNLFKDNTLPLSNPLELLYPENHDGEKISIKGQVTDEKGTAVPDAIVVVKNGSQGTVTNVSGEFELKDVPVESEIVVSHVGFINSGFVVEKSRTNYKVKLQKSENRLSEVVVVGYPSSDSKKSIPDTSGTAFKVVEQNPEFPGGDVELMKYIGKHIRYPAEASVAGVEGTVLISFTVNPNGDIRKPTIVKGLGYGIDDEATRMVLNMPRWTPARQNGKALSVDYTLPIKFQLNHGDINNIKEKQQGYFQKPEMPDGVRINDLGGGSKVDNVLFIVDGVKMKERGLTGLPKLNPDEIESIAVLKDQSALAVYGEEGKNGVILVRTKKIKETTKPAQQKTPATGGKFYNYKYPFDNNSSQDLSEKTVLGYRIPSEKNPKN</sequence>
<name>A0A916JIU5_9BACT</name>
<keyword evidence="3 10" id="KW-0813">Transport</keyword>
<gene>
    <name evidence="14" type="ORF">DYBT9275_04196</name>
</gene>
<dbReference type="SUPFAM" id="SSF74653">
    <property type="entry name" value="TolA/TonB C-terminal domain"/>
    <property type="match status" value="1"/>
</dbReference>
<reference evidence="14" key="1">
    <citation type="submission" date="2021-04" db="EMBL/GenBank/DDBJ databases">
        <authorList>
            <person name="Rodrigo-Torres L."/>
            <person name="Arahal R. D."/>
            <person name="Lucena T."/>
        </authorList>
    </citation>
    <scope>NUCLEOTIDE SEQUENCE</scope>
    <source>
        <strain evidence="14">CECT 9275</strain>
    </source>
</reference>
<evidence type="ECO:0000256" key="11">
    <source>
        <dbReference type="SAM" id="MobiDB-lite"/>
    </source>
</evidence>
<dbReference type="InterPro" id="IPR051045">
    <property type="entry name" value="TonB-dependent_transducer"/>
</dbReference>
<evidence type="ECO:0000256" key="6">
    <source>
        <dbReference type="ARBA" id="ARBA00022692"/>
    </source>
</evidence>
<keyword evidence="5" id="KW-0997">Cell inner membrane</keyword>
<dbReference type="Gene3D" id="2.60.40.1120">
    <property type="entry name" value="Carboxypeptidase-like, regulatory domain"/>
    <property type="match status" value="1"/>
</dbReference>
<feature type="transmembrane region" description="Helical" evidence="12">
    <location>
        <begin position="32"/>
        <end position="51"/>
    </location>
</feature>
<dbReference type="Proteomes" id="UP000680038">
    <property type="component" value="Unassembled WGS sequence"/>
</dbReference>
<dbReference type="PANTHER" id="PTHR33446">
    <property type="entry name" value="PROTEIN TONB-RELATED"/>
    <property type="match status" value="1"/>
</dbReference>
<dbReference type="GO" id="GO:0015031">
    <property type="term" value="P:protein transport"/>
    <property type="evidence" value="ECO:0007669"/>
    <property type="project" value="UniProtKB-KW"/>
</dbReference>
<evidence type="ECO:0000256" key="9">
    <source>
        <dbReference type="ARBA" id="ARBA00023136"/>
    </source>
</evidence>
<dbReference type="GO" id="GO:0009279">
    <property type="term" value="C:cell outer membrane"/>
    <property type="evidence" value="ECO:0007669"/>
    <property type="project" value="UniProtKB-SubCell"/>
</dbReference>
<comment type="similarity">
    <text evidence="10">Belongs to the TonB-dependent receptor family.</text>
</comment>
<evidence type="ECO:0000256" key="4">
    <source>
        <dbReference type="ARBA" id="ARBA00022475"/>
    </source>
</evidence>
<dbReference type="InterPro" id="IPR008756">
    <property type="entry name" value="Peptidase_M56"/>
</dbReference>
<comment type="subcellular location">
    <subcellularLocation>
        <location evidence="1">Cell inner membrane</location>
        <topology evidence="1">Single-pass membrane protein</topology>
        <orientation evidence="1">Periplasmic side</orientation>
    </subcellularLocation>
    <subcellularLocation>
        <location evidence="10">Cell outer membrane</location>
        <topology evidence="10">Multi-pass membrane protein</topology>
    </subcellularLocation>
</comment>
<evidence type="ECO:0000256" key="5">
    <source>
        <dbReference type="ARBA" id="ARBA00022519"/>
    </source>
</evidence>